<dbReference type="Proteomes" id="UP000306393">
    <property type="component" value="Unassembled WGS sequence"/>
</dbReference>
<gene>
    <name evidence="1" type="ORF">EpCFBP13511_21765</name>
</gene>
<organism evidence="1 2">
    <name type="scientific">Erwinia persicina</name>
    <dbReference type="NCBI Taxonomy" id="55211"/>
    <lineage>
        <taxon>Bacteria</taxon>
        <taxon>Pseudomonadati</taxon>
        <taxon>Pseudomonadota</taxon>
        <taxon>Gammaproteobacteria</taxon>
        <taxon>Enterobacterales</taxon>
        <taxon>Erwiniaceae</taxon>
        <taxon>Erwinia</taxon>
    </lineage>
</organism>
<reference evidence="1 2" key="1">
    <citation type="journal article" date="2019" name="Sci. Rep.">
        <title>Differences in resource use lead to coexistence of seed-transmitted microbial populations.</title>
        <authorList>
            <person name="Torres-Cortes G."/>
            <person name="Garcia B.J."/>
            <person name="Compant S."/>
            <person name="Rezki S."/>
            <person name="Jones P."/>
            <person name="Preveaux A."/>
            <person name="Briand M."/>
            <person name="Roulet A."/>
            <person name="Bouchez O."/>
            <person name="Jacobson D."/>
            <person name="Barret M."/>
        </authorList>
    </citation>
    <scope>NUCLEOTIDE SEQUENCE [LARGE SCALE GENOMIC DNA]</scope>
    <source>
        <strain evidence="1 2">CFBP13511</strain>
    </source>
</reference>
<protein>
    <submittedName>
        <fullName evidence="1">Uncharacterized protein</fullName>
    </submittedName>
</protein>
<dbReference type="EMBL" id="QGAC01000030">
    <property type="protein sequence ID" value="TKJ84081.1"/>
    <property type="molecule type" value="Genomic_DNA"/>
</dbReference>
<comment type="caution">
    <text evidence="1">The sequence shown here is derived from an EMBL/GenBank/DDBJ whole genome shotgun (WGS) entry which is preliminary data.</text>
</comment>
<evidence type="ECO:0000313" key="2">
    <source>
        <dbReference type="Proteomes" id="UP000306393"/>
    </source>
</evidence>
<proteinExistence type="predicted"/>
<sequence>MIIDNPRGIFREKWIYSIFCGLGGCFFNNYPHKLRSSGDGWLSGERKKQGATPPFSYLSYLYWSA</sequence>
<evidence type="ECO:0000313" key="1">
    <source>
        <dbReference type="EMBL" id="TKJ84081.1"/>
    </source>
</evidence>
<dbReference type="AlphaFoldDB" id="A0A4U3ETZ9"/>
<accession>A0A4U3ETZ9</accession>
<name>A0A4U3ETZ9_9GAMM</name>
<dbReference type="PROSITE" id="PS51257">
    <property type="entry name" value="PROKAR_LIPOPROTEIN"/>
    <property type="match status" value="1"/>
</dbReference>